<keyword evidence="8 14" id="KW-0169">Cobalamin biosynthesis</keyword>
<reference evidence="16" key="1">
    <citation type="journal article" date="2019" name="Int. J. Syst. Evol. Microbiol.">
        <title>The Global Catalogue of Microorganisms (GCM) 10K type strain sequencing project: providing services to taxonomists for standard genome sequencing and annotation.</title>
        <authorList>
            <consortium name="The Broad Institute Genomics Platform"/>
            <consortium name="The Broad Institute Genome Sequencing Center for Infectious Disease"/>
            <person name="Wu L."/>
            <person name="Ma J."/>
        </authorList>
    </citation>
    <scope>NUCLEOTIDE SEQUENCE [LARGE SCALE GENOMIC DNA]</scope>
    <source>
        <strain evidence="16">CCUG 43117</strain>
    </source>
</reference>
<evidence type="ECO:0000256" key="3">
    <source>
        <dbReference type="ARBA" id="ARBA00001522"/>
    </source>
</evidence>
<evidence type="ECO:0000256" key="1">
    <source>
        <dbReference type="ARBA" id="ARBA00000312"/>
    </source>
</evidence>
<keyword evidence="11 14" id="KW-0418">Kinase</keyword>
<evidence type="ECO:0000313" key="15">
    <source>
        <dbReference type="EMBL" id="MFC5508194.1"/>
    </source>
</evidence>
<dbReference type="Pfam" id="PF02283">
    <property type="entry name" value="CobU"/>
    <property type="match status" value="1"/>
</dbReference>
<evidence type="ECO:0000256" key="4">
    <source>
        <dbReference type="ARBA" id="ARBA00003889"/>
    </source>
</evidence>
<dbReference type="NCBIfam" id="NF004469">
    <property type="entry name" value="PRK05800.1"/>
    <property type="match status" value="1"/>
</dbReference>
<protein>
    <recommendedName>
        <fullName evidence="14">Bifunctional adenosylcobalamin biosynthesis protein</fullName>
        <ecNumber evidence="14">2.7.1.156</ecNumber>
        <ecNumber evidence="14">2.7.7.62</ecNumber>
    </recommendedName>
</protein>
<dbReference type="PANTHER" id="PTHR34848:SF1">
    <property type="entry name" value="BIFUNCTIONAL ADENOSYLCOBALAMIN BIOSYNTHESIS PROTEIN COBU"/>
    <property type="match status" value="1"/>
</dbReference>
<dbReference type="RefSeq" id="WP_377817705.1">
    <property type="nucleotide sequence ID" value="NZ_JBHSLU010000082.1"/>
</dbReference>
<dbReference type="PIRSF" id="PIRSF006135">
    <property type="entry name" value="CobU"/>
    <property type="match status" value="1"/>
</dbReference>
<keyword evidence="13 14" id="KW-0342">GTP-binding</keyword>
<evidence type="ECO:0000256" key="2">
    <source>
        <dbReference type="ARBA" id="ARBA00000711"/>
    </source>
</evidence>
<comment type="similarity">
    <text evidence="7 14">Belongs to the CobU/CobP family.</text>
</comment>
<dbReference type="SUPFAM" id="SSF52540">
    <property type="entry name" value="P-loop containing nucleoside triphosphate hydrolases"/>
    <property type="match status" value="1"/>
</dbReference>
<comment type="function">
    <text evidence="4 14">Catalyzes ATP-dependent phosphorylation of adenosylcobinamide and addition of GMP to adenosylcobinamide phosphate.</text>
</comment>
<keyword evidence="16" id="KW-1185">Reference proteome</keyword>
<comment type="catalytic activity">
    <reaction evidence="3">
        <text>adenosylcob(III)inamide + GTP = adenosylcob(III)inamide phosphate + GDP + H(+)</text>
        <dbReference type="Rhea" id="RHEA:15765"/>
        <dbReference type="ChEBI" id="CHEBI:2480"/>
        <dbReference type="ChEBI" id="CHEBI:15378"/>
        <dbReference type="ChEBI" id="CHEBI:37565"/>
        <dbReference type="ChEBI" id="CHEBI:58189"/>
        <dbReference type="ChEBI" id="CHEBI:58502"/>
        <dbReference type="EC" id="2.7.1.156"/>
    </reaction>
</comment>
<evidence type="ECO:0000256" key="10">
    <source>
        <dbReference type="ARBA" id="ARBA00022741"/>
    </source>
</evidence>
<evidence type="ECO:0000313" key="16">
    <source>
        <dbReference type="Proteomes" id="UP001596060"/>
    </source>
</evidence>
<evidence type="ECO:0000256" key="8">
    <source>
        <dbReference type="ARBA" id="ARBA00022573"/>
    </source>
</evidence>
<dbReference type="EC" id="2.7.7.62" evidence="14"/>
<sequence length="180" mass="19261">MTERCVAVNSSSIPHLTLVLGGARSGKSRHAEALIEALPPPWAYIATAQAWDDEMKSRIAEHRARRPADWITLEAPLDLPGAIRGLPEGRPVLVDCLTLWLTNLILAEHDTAAAGSALIETCAQATAPIVLVSNEVGLGIVPDNALARRFRDEAGRLHQAIAARAGRVVFMVAGLPMLVK</sequence>
<evidence type="ECO:0000256" key="14">
    <source>
        <dbReference type="PIRNR" id="PIRNR006135"/>
    </source>
</evidence>
<dbReference type="GO" id="GO:0008820">
    <property type="term" value="F:cobinamide phosphate guanylyltransferase activity"/>
    <property type="evidence" value="ECO:0007669"/>
    <property type="project" value="UniProtKB-EC"/>
</dbReference>
<organism evidence="15 16">
    <name type="scientific">Bosea massiliensis</name>
    <dbReference type="NCBI Taxonomy" id="151419"/>
    <lineage>
        <taxon>Bacteria</taxon>
        <taxon>Pseudomonadati</taxon>
        <taxon>Pseudomonadota</taxon>
        <taxon>Alphaproteobacteria</taxon>
        <taxon>Hyphomicrobiales</taxon>
        <taxon>Boseaceae</taxon>
        <taxon>Bosea</taxon>
    </lineage>
</organism>
<dbReference type="InterPro" id="IPR027417">
    <property type="entry name" value="P-loop_NTPase"/>
</dbReference>
<dbReference type="EMBL" id="JBHSLU010000082">
    <property type="protein sequence ID" value="MFC5508194.1"/>
    <property type="molecule type" value="Genomic_DNA"/>
</dbReference>
<proteinExistence type="inferred from homology"/>
<comment type="pathway">
    <text evidence="6 14">Cofactor biosynthesis; adenosylcobalamin biosynthesis; adenosylcobalamin from cob(II)yrinate a,c-diamide: step 5/7.</text>
</comment>
<gene>
    <name evidence="15" type="primary">cobU</name>
    <name evidence="15" type="ORF">ACFPN9_23410</name>
</gene>
<comment type="caution">
    <text evidence="15">The sequence shown here is derived from an EMBL/GenBank/DDBJ whole genome shotgun (WGS) entry which is preliminary data.</text>
</comment>
<accession>A0ABW0PBK3</accession>
<dbReference type="Proteomes" id="UP001596060">
    <property type="component" value="Unassembled WGS sequence"/>
</dbReference>
<evidence type="ECO:0000256" key="7">
    <source>
        <dbReference type="ARBA" id="ARBA00007490"/>
    </source>
</evidence>
<dbReference type="CDD" id="cd00544">
    <property type="entry name" value="CobU"/>
    <property type="match status" value="1"/>
</dbReference>
<dbReference type="Gene3D" id="3.40.50.300">
    <property type="entry name" value="P-loop containing nucleotide triphosphate hydrolases"/>
    <property type="match status" value="1"/>
</dbReference>
<comment type="catalytic activity">
    <reaction evidence="2 14">
        <text>adenosylcob(III)inamide phosphate + GTP + H(+) = adenosylcob(III)inamide-GDP + diphosphate</text>
        <dbReference type="Rhea" id="RHEA:22712"/>
        <dbReference type="ChEBI" id="CHEBI:15378"/>
        <dbReference type="ChEBI" id="CHEBI:33019"/>
        <dbReference type="ChEBI" id="CHEBI:37565"/>
        <dbReference type="ChEBI" id="CHEBI:58502"/>
        <dbReference type="ChEBI" id="CHEBI:60487"/>
        <dbReference type="EC" id="2.7.7.62"/>
    </reaction>
</comment>
<comment type="pathway">
    <text evidence="5 14">Cofactor biosynthesis; adenosylcobalamin biosynthesis; adenosylcobalamin from cob(II)yrinate a,c-diamide: step 6/7.</text>
</comment>
<dbReference type="EC" id="2.7.1.156" evidence="14"/>
<keyword evidence="15" id="KW-0548">Nucleotidyltransferase</keyword>
<evidence type="ECO:0000256" key="5">
    <source>
        <dbReference type="ARBA" id="ARBA00004692"/>
    </source>
</evidence>
<evidence type="ECO:0000256" key="13">
    <source>
        <dbReference type="ARBA" id="ARBA00023134"/>
    </source>
</evidence>
<keyword evidence="12 14" id="KW-0067">ATP-binding</keyword>
<evidence type="ECO:0000256" key="11">
    <source>
        <dbReference type="ARBA" id="ARBA00022777"/>
    </source>
</evidence>
<keyword evidence="9 14" id="KW-0808">Transferase</keyword>
<dbReference type="GO" id="GO:0043752">
    <property type="term" value="F:adenosylcobinamide kinase activity"/>
    <property type="evidence" value="ECO:0007669"/>
    <property type="project" value="UniProtKB-EC"/>
</dbReference>
<name>A0ABW0PBK3_9HYPH</name>
<evidence type="ECO:0000256" key="9">
    <source>
        <dbReference type="ARBA" id="ARBA00022679"/>
    </source>
</evidence>
<dbReference type="PANTHER" id="PTHR34848">
    <property type="match status" value="1"/>
</dbReference>
<keyword evidence="10 14" id="KW-0547">Nucleotide-binding</keyword>
<comment type="catalytic activity">
    <reaction evidence="1 14">
        <text>adenosylcob(III)inamide + ATP = adenosylcob(III)inamide phosphate + ADP + H(+)</text>
        <dbReference type="Rhea" id="RHEA:15769"/>
        <dbReference type="ChEBI" id="CHEBI:2480"/>
        <dbReference type="ChEBI" id="CHEBI:15378"/>
        <dbReference type="ChEBI" id="CHEBI:30616"/>
        <dbReference type="ChEBI" id="CHEBI:58502"/>
        <dbReference type="ChEBI" id="CHEBI:456216"/>
        <dbReference type="EC" id="2.7.1.156"/>
    </reaction>
</comment>
<evidence type="ECO:0000256" key="12">
    <source>
        <dbReference type="ARBA" id="ARBA00022840"/>
    </source>
</evidence>
<evidence type="ECO:0000256" key="6">
    <source>
        <dbReference type="ARBA" id="ARBA00005159"/>
    </source>
</evidence>
<dbReference type="InterPro" id="IPR003203">
    <property type="entry name" value="CobU/CobP"/>
</dbReference>